<gene>
    <name evidence="2" type="ORF">HJG63_005847</name>
</gene>
<name>A0A7J8G8P6_ROUAE</name>
<evidence type="ECO:0000313" key="2">
    <source>
        <dbReference type="EMBL" id="KAF6456248.1"/>
    </source>
</evidence>
<keyword evidence="3" id="KW-1185">Reference proteome</keyword>
<feature type="region of interest" description="Disordered" evidence="1">
    <location>
        <begin position="44"/>
        <end position="87"/>
    </location>
</feature>
<feature type="region of interest" description="Disordered" evidence="1">
    <location>
        <begin position="1"/>
        <end position="29"/>
    </location>
</feature>
<comment type="caution">
    <text evidence="2">The sequence shown here is derived from an EMBL/GenBank/DDBJ whole genome shotgun (WGS) entry which is preliminary data.</text>
</comment>
<evidence type="ECO:0000313" key="3">
    <source>
        <dbReference type="Proteomes" id="UP000593571"/>
    </source>
</evidence>
<keyword evidence="2" id="KW-0675">Receptor</keyword>
<accession>A0A7J8G8P6</accession>
<evidence type="ECO:0000256" key="1">
    <source>
        <dbReference type="SAM" id="MobiDB-lite"/>
    </source>
</evidence>
<dbReference type="Proteomes" id="UP000593571">
    <property type="component" value="Unassembled WGS sequence"/>
</dbReference>
<organism evidence="2 3">
    <name type="scientific">Rousettus aegyptiacus</name>
    <name type="common">Egyptian fruit bat</name>
    <name type="synonym">Pteropus aegyptiacus</name>
    <dbReference type="NCBI Taxonomy" id="9407"/>
    <lineage>
        <taxon>Eukaryota</taxon>
        <taxon>Metazoa</taxon>
        <taxon>Chordata</taxon>
        <taxon>Craniata</taxon>
        <taxon>Vertebrata</taxon>
        <taxon>Euteleostomi</taxon>
        <taxon>Mammalia</taxon>
        <taxon>Eutheria</taxon>
        <taxon>Laurasiatheria</taxon>
        <taxon>Chiroptera</taxon>
        <taxon>Yinpterochiroptera</taxon>
        <taxon>Pteropodoidea</taxon>
        <taxon>Pteropodidae</taxon>
        <taxon>Rousettinae</taxon>
        <taxon>Rousettus</taxon>
    </lineage>
</organism>
<proteinExistence type="predicted"/>
<sequence length="87" mass="9118">MEGLVFLGGRSLSPGPGKQQPAGRRGSGFPVRLAACSGLSRWSLSPPRTASCRPSRPAALRYPRPGPTTCSCGRTDSLKPGPQNLSR</sequence>
<reference evidence="2 3" key="1">
    <citation type="journal article" date="2020" name="Nature">
        <title>Six reference-quality genomes reveal evolution of bat adaptations.</title>
        <authorList>
            <person name="Jebb D."/>
            <person name="Huang Z."/>
            <person name="Pippel M."/>
            <person name="Hughes G.M."/>
            <person name="Lavrichenko K."/>
            <person name="Devanna P."/>
            <person name="Winkler S."/>
            <person name="Jermiin L.S."/>
            <person name="Skirmuntt E.C."/>
            <person name="Katzourakis A."/>
            <person name="Burkitt-Gray L."/>
            <person name="Ray D.A."/>
            <person name="Sullivan K.A.M."/>
            <person name="Roscito J.G."/>
            <person name="Kirilenko B.M."/>
            <person name="Davalos L.M."/>
            <person name="Corthals A.P."/>
            <person name="Power M.L."/>
            <person name="Jones G."/>
            <person name="Ransome R.D."/>
            <person name="Dechmann D.K.N."/>
            <person name="Locatelli A.G."/>
            <person name="Puechmaille S.J."/>
            <person name="Fedrigo O."/>
            <person name="Jarvis E.D."/>
            <person name="Hiller M."/>
            <person name="Vernes S.C."/>
            <person name="Myers E.W."/>
            <person name="Teeling E.C."/>
        </authorList>
    </citation>
    <scope>NUCLEOTIDE SEQUENCE [LARGE SCALE GENOMIC DNA]</scope>
    <source>
        <strain evidence="2">MRouAeg1</strain>
        <tissue evidence="2">Muscle</tissue>
    </source>
</reference>
<protein>
    <submittedName>
        <fullName evidence="2">G protein-coupled receptor 142</fullName>
    </submittedName>
</protein>
<dbReference type="EMBL" id="JACASE010000006">
    <property type="protein sequence ID" value="KAF6456248.1"/>
    <property type="molecule type" value="Genomic_DNA"/>
</dbReference>
<dbReference type="AlphaFoldDB" id="A0A7J8G8P6"/>